<gene>
    <name evidence="2" type="ORF">IMO34_11855</name>
    <name evidence="3" type="ORF">NCTC13038_02949</name>
</gene>
<name>A0A485BNG9_RAOTE</name>
<reference evidence="2 5" key="2">
    <citation type="submission" date="2020-10" db="EMBL/GenBank/DDBJ databases">
        <title>Resistance determinants and their genetic context in bacteria from a longitudinal study of pigs reared under conventional and antibiotic-free husbandry practices.</title>
        <authorList>
            <person name="Poulin-Laprade D."/>
            <person name="Brouard J.-S."/>
            <person name="Gagnon N."/>
            <person name="Turcotte A."/>
            <person name="Langlois A."/>
            <person name="Matte J.J."/>
            <person name="Carrillo C.D."/>
            <person name="Zaheer R."/>
            <person name="McAllister T."/>
            <person name="Topp E."/>
            <person name="Talbot G."/>
        </authorList>
    </citation>
    <scope>NUCLEOTIDE SEQUENCE [LARGE SCALE GENOMIC DNA]</scope>
    <source>
        <strain evidence="2 5">Res13-Abat-PEB01-P1-04-A</strain>
    </source>
</reference>
<dbReference type="GO" id="GO:0019534">
    <property type="term" value="F:toxin transmembrane transporter activity"/>
    <property type="evidence" value="ECO:0007669"/>
    <property type="project" value="InterPro"/>
</dbReference>
<organism evidence="3 4">
    <name type="scientific">Raoultella terrigena</name>
    <name type="common">Klebsiella terrigena</name>
    <dbReference type="NCBI Taxonomy" id="577"/>
    <lineage>
        <taxon>Bacteria</taxon>
        <taxon>Pseudomonadati</taxon>
        <taxon>Pseudomonadota</taxon>
        <taxon>Gammaproteobacteria</taxon>
        <taxon>Enterobacterales</taxon>
        <taxon>Enterobacteriaceae</taxon>
        <taxon>Klebsiella/Raoultella group</taxon>
        <taxon>Raoultella</taxon>
    </lineage>
</organism>
<dbReference type="AlphaFoldDB" id="A0A485BNG9"/>
<dbReference type="GO" id="GO:0043213">
    <property type="term" value="P:bacteriocin transport"/>
    <property type="evidence" value="ECO:0007669"/>
    <property type="project" value="InterPro"/>
</dbReference>
<dbReference type="SUPFAM" id="SSF74653">
    <property type="entry name" value="TolA/TonB C-terminal domain"/>
    <property type="match status" value="1"/>
</dbReference>
<dbReference type="EMBL" id="CP062916">
    <property type="protein sequence ID" value="QPF11004.1"/>
    <property type="molecule type" value="Genomic_DNA"/>
</dbReference>
<evidence type="ECO:0000313" key="3">
    <source>
        <dbReference type="EMBL" id="VFS73138.1"/>
    </source>
</evidence>
<dbReference type="Proteomes" id="UP000594500">
    <property type="component" value="Chromosome"/>
</dbReference>
<proteinExistence type="predicted"/>
<evidence type="ECO:0000313" key="5">
    <source>
        <dbReference type="Proteomes" id="UP000594500"/>
    </source>
</evidence>
<keyword evidence="1" id="KW-0732">Signal</keyword>
<feature type="signal peptide" evidence="1">
    <location>
        <begin position="1"/>
        <end position="24"/>
    </location>
</feature>
<dbReference type="EMBL" id="CAADJG010000002">
    <property type="protein sequence ID" value="VFS73138.1"/>
    <property type="molecule type" value="Genomic_DNA"/>
</dbReference>
<dbReference type="PROSITE" id="PS51257">
    <property type="entry name" value="PROKAR_LIPOPROTEIN"/>
    <property type="match status" value="1"/>
</dbReference>
<dbReference type="InterPro" id="IPR014161">
    <property type="entry name" value="Tol-Pal_TolA"/>
</dbReference>
<evidence type="ECO:0000313" key="2">
    <source>
        <dbReference type="EMBL" id="QPF11004.1"/>
    </source>
</evidence>
<protein>
    <submittedName>
        <fullName evidence="3">Cell envelope integrity inner membrane protein TolA</fullName>
    </submittedName>
    <submittedName>
        <fullName evidence="2">Cell envelope integrity protein TolA</fullName>
    </submittedName>
</protein>
<sequence length="113" mass="12461">MKKFCIIVLLGLMLLGCAPKPAPIIPKNLYEYAVNVKKAVEHNFFDSINYKGEGCTLKVTQPPGEQIQKIEIVSGDDELCKRAIEAINDTVDSGKLPTKPKGLPTTILFDFKP</sequence>
<dbReference type="RefSeq" id="WP_134526229.1">
    <property type="nucleotide sequence ID" value="NZ_BJNO01000001.1"/>
</dbReference>
<dbReference type="Gene3D" id="3.30.1150.10">
    <property type="match status" value="1"/>
</dbReference>
<accession>A0A485BNG9</accession>
<dbReference type="Pfam" id="PF06519">
    <property type="entry name" value="TolA"/>
    <property type="match status" value="1"/>
</dbReference>
<evidence type="ECO:0000256" key="1">
    <source>
        <dbReference type="SAM" id="SignalP"/>
    </source>
</evidence>
<feature type="chain" id="PRO_5042373390" evidence="1">
    <location>
        <begin position="25"/>
        <end position="113"/>
    </location>
</feature>
<evidence type="ECO:0000313" key="4">
    <source>
        <dbReference type="Proteomes" id="UP000332594"/>
    </source>
</evidence>
<dbReference type="Proteomes" id="UP000332594">
    <property type="component" value="Unassembled WGS sequence"/>
</dbReference>
<reference evidence="3 4" key="1">
    <citation type="submission" date="2019-03" db="EMBL/GenBank/DDBJ databases">
        <authorList>
            <consortium name="Pathogen Informatics"/>
        </authorList>
    </citation>
    <scope>NUCLEOTIDE SEQUENCE [LARGE SCALE GENOMIC DNA]</scope>
    <source>
        <strain evidence="3 4">NCTC13038</strain>
    </source>
</reference>
<dbReference type="GO" id="GO:0016020">
    <property type="term" value="C:membrane"/>
    <property type="evidence" value="ECO:0007669"/>
    <property type="project" value="InterPro"/>
</dbReference>